<organism evidence="1 2">
    <name type="scientific">Pedobacter lusitanus</name>
    <dbReference type="NCBI Taxonomy" id="1503925"/>
    <lineage>
        <taxon>Bacteria</taxon>
        <taxon>Pseudomonadati</taxon>
        <taxon>Bacteroidota</taxon>
        <taxon>Sphingobacteriia</taxon>
        <taxon>Sphingobacteriales</taxon>
        <taxon>Sphingobacteriaceae</taxon>
        <taxon>Pedobacter</taxon>
    </lineage>
</organism>
<accession>A0A0D0GHU9</accession>
<dbReference type="Proteomes" id="UP000032049">
    <property type="component" value="Unassembled WGS sequence"/>
</dbReference>
<protein>
    <recommendedName>
        <fullName evidence="3">Porin</fullName>
    </recommendedName>
</protein>
<proteinExistence type="predicted"/>
<sequence>MQLATAQDSTYKIPGSKPAGVKVGNGLYFKFNESGTQYLKMNIWLQSWIRAIENNPGTAVNGQPQNWSSDAGIRRMRIQLYGQTSRRFLLMMQVGMNNQSFATGGGSGTGANGAGKKAPFFIHDAYGQFTVFDEGLSSSKSSSAAAGNNSLYIGTGLHSWNGVSRLTNASTISLLTADAPVFNWPTVEISDQFTRQFGVFAKGNIDRLKYRVSVNKPFMTSAKPVVGGPAVDNNRGNAIAYNGYFDYEFLDREETPNAFFSGSYYGKKKVFNVGVGFLHAPNATMSQPVKDIYKSHAITTFGADVFFDTPVGSLSKDMSFTLYCVWYNYNFGPDYLRTTGVMNPGTADTAYTGIKALEGYGNSRILMGTGNIWYTQTAFTLPKFSEKLRIQPYLAYSYKDLKALNQPGNYYNAGANFLFDGNHVKLALEYGSRPLYNTTDRKIFKRAGEFLASVQFWL</sequence>
<name>A0A0D0GHU9_9SPHI</name>
<dbReference type="AlphaFoldDB" id="A0A0D0GHU9"/>
<evidence type="ECO:0000313" key="1">
    <source>
        <dbReference type="EMBL" id="KIO76822.1"/>
    </source>
</evidence>
<evidence type="ECO:0000313" key="2">
    <source>
        <dbReference type="Proteomes" id="UP000032049"/>
    </source>
</evidence>
<reference evidence="1 2" key="1">
    <citation type="submission" date="2015-01" db="EMBL/GenBank/DDBJ databases">
        <title>Draft genome sequence of Pedobacter sp. NL19 isolated from sludge of an effluent treatment pond in an abandoned uranium mine.</title>
        <authorList>
            <person name="Santos T."/>
            <person name="Caetano T."/>
            <person name="Covas C."/>
            <person name="Cruz A."/>
            <person name="Mendo S."/>
        </authorList>
    </citation>
    <scope>NUCLEOTIDE SEQUENCE [LARGE SCALE GENOMIC DNA]</scope>
    <source>
        <strain evidence="1 2">NL19</strain>
    </source>
</reference>
<dbReference type="EMBL" id="JXRA01000054">
    <property type="protein sequence ID" value="KIO76822.1"/>
    <property type="molecule type" value="Genomic_DNA"/>
</dbReference>
<gene>
    <name evidence="1" type="ORF">TH53_12965</name>
</gene>
<keyword evidence="2" id="KW-1185">Reference proteome</keyword>
<comment type="caution">
    <text evidence="1">The sequence shown here is derived from an EMBL/GenBank/DDBJ whole genome shotgun (WGS) entry which is preliminary data.</text>
</comment>
<evidence type="ECO:0008006" key="3">
    <source>
        <dbReference type="Google" id="ProtNLM"/>
    </source>
</evidence>
<dbReference type="STRING" id="1503925.TH53_12965"/>